<dbReference type="InterPro" id="IPR001304">
    <property type="entry name" value="C-type_lectin-like"/>
</dbReference>
<dbReference type="AlphaFoldDB" id="A0A9W3BNF1"/>
<dbReference type="SUPFAM" id="SSF56436">
    <property type="entry name" value="C-type lectin-like"/>
    <property type="match status" value="1"/>
</dbReference>
<dbReference type="RefSeq" id="XP_055900933.1">
    <property type="nucleotide sequence ID" value="XM_056044958.1"/>
</dbReference>
<dbReference type="Proteomes" id="UP001165740">
    <property type="component" value="Chromosome 10"/>
</dbReference>
<name>A0A9W3BNF1_BIOGL</name>
<dbReference type="Pfam" id="PF00059">
    <property type="entry name" value="Lectin_C"/>
    <property type="match status" value="1"/>
</dbReference>
<evidence type="ECO:0000313" key="3">
    <source>
        <dbReference type="RefSeq" id="XP_055900933.1"/>
    </source>
</evidence>
<dbReference type="OMA" id="GRTSACK"/>
<dbReference type="CDD" id="cd00037">
    <property type="entry name" value="CLECT"/>
    <property type="match status" value="1"/>
</dbReference>
<dbReference type="InterPro" id="IPR016186">
    <property type="entry name" value="C-type_lectin-like/link_sf"/>
</dbReference>
<dbReference type="GeneID" id="106054266"/>
<keyword evidence="2" id="KW-1185">Reference proteome</keyword>
<evidence type="ECO:0000259" key="1">
    <source>
        <dbReference type="PROSITE" id="PS50041"/>
    </source>
</evidence>
<organism evidence="2 3">
    <name type="scientific">Biomphalaria glabrata</name>
    <name type="common">Bloodfluke planorb</name>
    <name type="synonym">Freshwater snail</name>
    <dbReference type="NCBI Taxonomy" id="6526"/>
    <lineage>
        <taxon>Eukaryota</taxon>
        <taxon>Metazoa</taxon>
        <taxon>Spiralia</taxon>
        <taxon>Lophotrochozoa</taxon>
        <taxon>Mollusca</taxon>
        <taxon>Gastropoda</taxon>
        <taxon>Heterobranchia</taxon>
        <taxon>Euthyneura</taxon>
        <taxon>Panpulmonata</taxon>
        <taxon>Hygrophila</taxon>
        <taxon>Lymnaeoidea</taxon>
        <taxon>Planorbidae</taxon>
        <taxon>Biomphalaria</taxon>
    </lineage>
</organism>
<accession>A0A9W3BNF1</accession>
<dbReference type="Gene3D" id="3.10.100.10">
    <property type="entry name" value="Mannose-Binding Protein A, subunit A"/>
    <property type="match status" value="1"/>
</dbReference>
<dbReference type="PROSITE" id="PS50041">
    <property type="entry name" value="C_TYPE_LECTIN_2"/>
    <property type="match status" value="1"/>
</dbReference>
<reference evidence="3" key="1">
    <citation type="submission" date="2025-08" db="UniProtKB">
        <authorList>
            <consortium name="RefSeq"/>
        </authorList>
    </citation>
    <scope>IDENTIFICATION</scope>
</reference>
<gene>
    <name evidence="3" type="primary">LOC106054266</name>
</gene>
<feature type="domain" description="C-type lectin" evidence="1">
    <location>
        <begin position="8"/>
        <end position="120"/>
    </location>
</feature>
<proteinExistence type="predicted"/>
<protein>
    <submittedName>
        <fullName evidence="3">E-selectin-like</fullName>
    </submittedName>
</protein>
<evidence type="ECO:0000313" key="2">
    <source>
        <dbReference type="Proteomes" id="UP001165740"/>
    </source>
</evidence>
<sequence length="203" mass="22197">MPSLQNITYQTSVSECSALGSYLAELNTLEELSYIQVLANGSSSSFWLGLNFNNGSGKFHWNRAGTEPMTGMWIDGEPNLTGLCVRLTTEVLMGAPTATPKDIYLLADNPCSSLYMSLCEKSADLKKPVYYGRTSACKNCCPLTPLTTARRLDCAWACSKLKECVGFQFTRTSSQCLPLVFNTSCSLSVSLNSVMYTAIQPRC</sequence>
<dbReference type="OrthoDB" id="6160672at2759"/>
<dbReference type="InterPro" id="IPR016187">
    <property type="entry name" value="CTDL_fold"/>
</dbReference>